<evidence type="ECO:0000256" key="8">
    <source>
        <dbReference type="ARBA" id="ARBA00023235"/>
    </source>
</evidence>
<evidence type="ECO:0000256" key="2">
    <source>
        <dbReference type="ARBA" id="ARBA00004664"/>
    </source>
</evidence>
<dbReference type="EMBL" id="AYZF01000007">
    <property type="protein sequence ID" value="KRN07223.1"/>
    <property type="molecule type" value="Genomic_DNA"/>
</dbReference>
<name>A0A023D0J6_9LACO</name>
<keyword evidence="8 9" id="KW-0413">Isomerase</keyword>
<dbReference type="HAMAP" id="MF_00135">
    <property type="entry name" value="PRAI"/>
    <property type="match status" value="1"/>
</dbReference>
<dbReference type="PANTHER" id="PTHR42894:SF1">
    <property type="entry name" value="N-(5'-PHOSPHORIBOSYL)ANTHRANILATE ISOMERASE"/>
    <property type="match status" value="1"/>
</dbReference>
<dbReference type="STRING" id="1423806.FD15_GL000048"/>
<comment type="similarity">
    <text evidence="9">Belongs to the TrpF family.</text>
</comment>
<dbReference type="InterPro" id="IPR011060">
    <property type="entry name" value="RibuloseP-bd_barrel"/>
</dbReference>
<dbReference type="EC" id="5.3.1.24" evidence="3 9"/>
<evidence type="ECO:0000256" key="6">
    <source>
        <dbReference type="ARBA" id="ARBA00022822"/>
    </source>
</evidence>
<dbReference type="GO" id="GO:0004640">
    <property type="term" value="F:phosphoribosylanthranilate isomerase activity"/>
    <property type="evidence" value="ECO:0007669"/>
    <property type="project" value="UniProtKB-UniRule"/>
</dbReference>
<dbReference type="GO" id="GO:0000162">
    <property type="term" value="P:L-tryptophan biosynthetic process"/>
    <property type="evidence" value="ECO:0007669"/>
    <property type="project" value="UniProtKB-UniRule"/>
</dbReference>
<reference evidence="11 12" key="1">
    <citation type="journal article" date="2015" name="Genome Announc.">
        <title>Expanding the biotechnology potential of lactobacilli through comparative genomics of 213 strains and associated genera.</title>
        <authorList>
            <person name="Sun Z."/>
            <person name="Harris H.M."/>
            <person name="McCann A."/>
            <person name="Guo C."/>
            <person name="Argimon S."/>
            <person name="Zhang W."/>
            <person name="Yang X."/>
            <person name="Jeffery I.B."/>
            <person name="Cooney J.C."/>
            <person name="Kagawa T.F."/>
            <person name="Liu W."/>
            <person name="Song Y."/>
            <person name="Salvetti E."/>
            <person name="Wrobel A."/>
            <person name="Rasinkangas P."/>
            <person name="Parkhill J."/>
            <person name="Rea M.C."/>
            <person name="O'Sullivan O."/>
            <person name="Ritari J."/>
            <person name="Douillard F.P."/>
            <person name="Paul Ross R."/>
            <person name="Yang R."/>
            <person name="Briner A.E."/>
            <person name="Felis G.E."/>
            <person name="de Vos W.M."/>
            <person name="Barrangou R."/>
            <person name="Klaenhammer T.R."/>
            <person name="Caufield P.W."/>
            <person name="Cui Y."/>
            <person name="Zhang H."/>
            <person name="O'Toole P.W."/>
        </authorList>
    </citation>
    <scope>NUCLEOTIDE SEQUENCE [LARGE SCALE GENOMIC DNA]</scope>
    <source>
        <strain evidence="11 12">DSM 21376</strain>
    </source>
</reference>
<evidence type="ECO:0000256" key="9">
    <source>
        <dbReference type="HAMAP-Rule" id="MF_00135"/>
    </source>
</evidence>
<dbReference type="InterPro" id="IPR001240">
    <property type="entry name" value="PRAI_dom"/>
</dbReference>
<evidence type="ECO:0000313" key="11">
    <source>
        <dbReference type="EMBL" id="KRN07223.1"/>
    </source>
</evidence>
<protein>
    <recommendedName>
        <fullName evidence="4 9">N-(5'-phosphoribosyl)anthranilate isomerase</fullName>
        <shortName evidence="9">PRAI</shortName>
        <ecNumber evidence="3 9">5.3.1.24</ecNumber>
    </recommendedName>
</protein>
<dbReference type="Pfam" id="PF00697">
    <property type="entry name" value="PRAI"/>
    <property type="match status" value="1"/>
</dbReference>
<evidence type="ECO:0000256" key="1">
    <source>
        <dbReference type="ARBA" id="ARBA00001164"/>
    </source>
</evidence>
<evidence type="ECO:0000259" key="10">
    <source>
        <dbReference type="Pfam" id="PF00697"/>
    </source>
</evidence>
<gene>
    <name evidence="9" type="primary">trpF</name>
    <name evidence="11" type="ORF">FD15_GL000048</name>
</gene>
<dbReference type="Proteomes" id="UP000050961">
    <property type="component" value="Unassembled WGS sequence"/>
</dbReference>
<dbReference type="AlphaFoldDB" id="A0A023D0J6"/>
<proteinExistence type="inferred from homology"/>
<evidence type="ECO:0000256" key="7">
    <source>
        <dbReference type="ARBA" id="ARBA00023141"/>
    </source>
</evidence>
<dbReference type="InterPro" id="IPR013785">
    <property type="entry name" value="Aldolase_TIM"/>
</dbReference>
<evidence type="ECO:0000313" key="12">
    <source>
        <dbReference type="Proteomes" id="UP000050961"/>
    </source>
</evidence>
<keyword evidence="5 9" id="KW-0028">Amino-acid biosynthesis</keyword>
<dbReference type="UniPathway" id="UPA00035">
    <property type="reaction ID" value="UER00042"/>
</dbReference>
<dbReference type="Gene3D" id="3.20.20.70">
    <property type="entry name" value="Aldolase class I"/>
    <property type="match status" value="1"/>
</dbReference>
<evidence type="ECO:0000256" key="5">
    <source>
        <dbReference type="ARBA" id="ARBA00022605"/>
    </source>
</evidence>
<keyword evidence="6 9" id="KW-0822">Tryptophan biosynthesis</keyword>
<dbReference type="SUPFAM" id="SSF51366">
    <property type="entry name" value="Ribulose-phoshate binding barrel"/>
    <property type="match status" value="1"/>
</dbReference>
<comment type="catalytic activity">
    <reaction evidence="1 9">
        <text>N-(5-phospho-beta-D-ribosyl)anthranilate = 1-(2-carboxyphenylamino)-1-deoxy-D-ribulose 5-phosphate</text>
        <dbReference type="Rhea" id="RHEA:21540"/>
        <dbReference type="ChEBI" id="CHEBI:18277"/>
        <dbReference type="ChEBI" id="CHEBI:58613"/>
        <dbReference type="EC" id="5.3.1.24"/>
    </reaction>
</comment>
<dbReference type="PATRIC" id="fig|1423806.3.peg.50"/>
<comment type="caution">
    <text evidence="11">The sequence shown here is derived from an EMBL/GenBank/DDBJ whole genome shotgun (WGS) entry which is preliminary data.</text>
</comment>
<evidence type="ECO:0000256" key="4">
    <source>
        <dbReference type="ARBA" id="ARBA00022272"/>
    </source>
</evidence>
<keyword evidence="7 9" id="KW-0057">Aromatic amino acid biosynthesis</keyword>
<dbReference type="InterPro" id="IPR044643">
    <property type="entry name" value="TrpF_fam"/>
</dbReference>
<keyword evidence="12" id="KW-1185">Reference proteome</keyword>
<organism evidence="11 12">
    <name type="scientific">Liquorilactobacillus sucicola DSM 21376 = JCM 15457</name>
    <dbReference type="NCBI Taxonomy" id="1423806"/>
    <lineage>
        <taxon>Bacteria</taxon>
        <taxon>Bacillati</taxon>
        <taxon>Bacillota</taxon>
        <taxon>Bacilli</taxon>
        <taxon>Lactobacillales</taxon>
        <taxon>Lactobacillaceae</taxon>
        <taxon>Liquorilactobacillus</taxon>
    </lineage>
</organism>
<sequence length="135" mass="14603">MEPSTEEVLALYSAGIIHAAQLHGSIPAEQIKILQNKGITVIHATNNPQSVKKSPANYIMFDSAKPGSGKRADWDKISHLQRPFIIAGGLTANNVAQAITKFQPDIVDVSSGVETDGKKDPQKIKSFIRSVRNAK</sequence>
<feature type="domain" description="N-(5'phosphoribosyl) anthranilate isomerase (PRAI)" evidence="10">
    <location>
        <begin position="3"/>
        <end position="129"/>
    </location>
</feature>
<dbReference type="eggNOG" id="COG0135">
    <property type="taxonomic scope" value="Bacteria"/>
</dbReference>
<accession>A0A023D0J6</accession>
<dbReference type="CDD" id="cd00405">
    <property type="entry name" value="PRAI"/>
    <property type="match status" value="1"/>
</dbReference>
<dbReference type="PANTHER" id="PTHR42894">
    <property type="entry name" value="N-(5'-PHOSPHORIBOSYL)ANTHRANILATE ISOMERASE"/>
    <property type="match status" value="1"/>
</dbReference>
<comment type="pathway">
    <text evidence="2 9">Amino-acid biosynthesis; L-tryptophan biosynthesis; L-tryptophan from chorismate: step 3/5.</text>
</comment>
<evidence type="ECO:0000256" key="3">
    <source>
        <dbReference type="ARBA" id="ARBA00012572"/>
    </source>
</evidence>